<sequence length="131" mass="13522">MAEHPIQGLMGVTIEKIRDMVNAETIIGDPIHVDDTTIIPVSRVTFGFASGGSDVGPNSNKQMFGGGSGAGVSVTPVAFLVVSNGNVRTVQLVEKVSAVDNVIASLPELVDKVAALIKKEKPGADAPADKE</sequence>
<evidence type="ECO:0000313" key="1">
    <source>
        <dbReference type="EMBL" id="MBS5332273.1"/>
    </source>
</evidence>
<proteinExistence type="predicted"/>
<organism evidence="1 2">
    <name type="scientific">Subdoligranulum variabile</name>
    <dbReference type="NCBI Taxonomy" id="214851"/>
    <lineage>
        <taxon>Bacteria</taxon>
        <taxon>Bacillati</taxon>
        <taxon>Bacillota</taxon>
        <taxon>Clostridia</taxon>
        <taxon>Eubacteriales</taxon>
        <taxon>Oscillospiraceae</taxon>
        <taxon>Subdoligranulum</taxon>
    </lineage>
</organism>
<dbReference type="NCBIfam" id="TIGR02874">
    <property type="entry name" value="spore_ytfJ"/>
    <property type="match status" value="1"/>
</dbReference>
<dbReference type="PANTHER" id="PTHR39162:SF1">
    <property type="entry name" value="SPORULATION PROTEIN YTFJ"/>
    <property type="match status" value="1"/>
</dbReference>
<dbReference type="InterPro" id="IPR014229">
    <property type="entry name" value="Spore_YtfJ"/>
</dbReference>
<gene>
    <name evidence="1" type="primary">ytfJ</name>
    <name evidence="1" type="ORF">KHY36_07085</name>
</gene>
<name>A0A943DAR9_9FIRM</name>
<reference evidence="1" key="1">
    <citation type="submission" date="2021-02" db="EMBL/GenBank/DDBJ databases">
        <title>Infant gut strain persistence is associated with maternal origin, phylogeny, and functional potential including surface adhesion and iron acquisition.</title>
        <authorList>
            <person name="Lou Y.C."/>
        </authorList>
    </citation>
    <scope>NUCLEOTIDE SEQUENCE</scope>
    <source>
        <strain evidence="1">L3_101_000M1_dasL3_101_000M1_concoct_87</strain>
    </source>
</reference>
<accession>A0A943DAR9</accession>
<protein>
    <submittedName>
        <fullName evidence="1">GerW family sporulation protein</fullName>
    </submittedName>
</protein>
<dbReference type="AlphaFoldDB" id="A0A943DAR9"/>
<dbReference type="Proteomes" id="UP000759273">
    <property type="component" value="Unassembled WGS sequence"/>
</dbReference>
<dbReference type="PANTHER" id="PTHR39162">
    <property type="entry name" value="GLL3345 PROTEIN"/>
    <property type="match status" value="1"/>
</dbReference>
<comment type="caution">
    <text evidence="1">The sequence shown here is derived from an EMBL/GenBank/DDBJ whole genome shotgun (WGS) entry which is preliminary data.</text>
</comment>
<dbReference type="PIRSF" id="PIRSF021377">
    <property type="entry name" value="YtfJ"/>
    <property type="match status" value="1"/>
</dbReference>
<dbReference type="Pfam" id="PF09579">
    <property type="entry name" value="Spore_YtfJ"/>
    <property type="match status" value="1"/>
</dbReference>
<dbReference type="EMBL" id="JAGZGG010000013">
    <property type="protein sequence ID" value="MBS5332273.1"/>
    <property type="molecule type" value="Genomic_DNA"/>
</dbReference>
<evidence type="ECO:0000313" key="2">
    <source>
        <dbReference type="Proteomes" id="UP000759273"/>
    </source>
</evidence>